<protein>
    <submittedName>
        <fullName evidence="1">Uncharacterized protein</fullName>
    </submittedName>
</protein>
<dbReference type="AlphaFoldDB" id="F9DVZ3"/>
<dbReference type="STRING" id="759851.SAMN04244570_1179"/>
<dbReference type="HOGENOM" id="CLU_3317240_0_0_9"/>
<proteinExistence type="predicted"/>
<organism evidence="1 2">
    <name type="scientific">Sporosarcina newyorkensis 2681</name>
    <dbReference type="NCBI Taxonomy" id="1027292"/>
    <lineage>
        <taxon>Bacteria</taxon>
        <taxon>Bacillati</taxon>
        <taxon>Bacillota</taxon>
        <taxon>Bacilli</taxon>
        <taxon>Bacillales</taxon>
        <taxon>Caryophanaceae</taxon>
        <taxon>Sporosarcina</taxon>
    </lineage>
</organism>
<dbReference type="Proteomes" id="UP000005316">
    <property type="component" value="Unassembled WGS sequence"/>
</dbReference>
<evidence type="ECO:0000313" key="2">
    <source>
        <dbReference type="Proteomes" id="UP000005316"/>
    </source>
</evidence>
<name>F9DVZ3_9BACL</name>
<accession>F9DVZ3</accession>
<evidence type="ECO:0000313" key="1">
    <source>
        <dbReference type="EMBL" id="EGQ22282.1"/>
    </source>
</evidence>
<reference evidence="1 2" key="1">
    <citation type="submission" date="2011-04" db="EMBL/GenBank/DDBJ databases">
        <authorList>
            <person name="Muzny D."/>
            <person name="Qin X."/>
            <person name="Deng J."/>
            <person name="Jiang H."/>
            <person name="Liu Y."/>
            <person name="Qu J."/>
            <person name="Song X.-Z."/>
            <person name="Zhang L."/>
            <person name="Thornton R."/>
            <person name="Coyle M."/>
            <person name="Francisco L."/>
            <person name="Jackson L."/>
            <person name="Javaid M."/>
            <person name="Korchina V."/>
            <person name="Kovar C."/>
            <person name="Mata R."/>
            <person name="Mathew T."/>
            <person name="Ngo R."/>
            <person name="Nguyen L."/>
            <person name="Nguyen N."/>
            <person name="Okwuonu G."/>
            <person name="Ongeri F."/>
            <person name="Pham C."/>
            <person name="Simmons D."/>
            <person name="Wilczek-Boney K."/>
            <person name="Hale W."/>
            <person name="Jakkamsetti A."/>
            <person name="Pham P."/>
            <person name="Ruth R."/>
            <person name="San Lucas F."/>
            <person name="Warren J."/>
            <person name="Zhang J."/>
            <person name="Zhao Z."/>
            <person name="Zhou C."/>
            <person name="Zhu D."/>
            <person name="Lee S."/>
            <person name="Bess C."/>
            <person name="Blankenburg K."/>
            <person name="Forbes L."/>
            <person name="Fu Q."/>
            <person name="Gubbala S."/>
            <person name="Hirani K."/>
            <person name="Jayaseelan J.C."/>
            <person name="Lara F."/>
            <person name="Munidasa M."/>
            <person name="Palculict T."/>
            <person name="Patil S."/>
            <person name="Pu L.-L."/>
            <person name="Saada N."/>
            <person name="Tang L."/>
            <person name="Weissenberger G."/>
            <person name="Zhu Y."/>
            <person name="Hemphill L."/>
            <person name="Shang Y."/>
            <person name="Youmans B."/>
            <person name="Ayvaz T."/>
            <person name="Ross M."/>
            <person name="Santibanez J."/>
            <person name="Aqrawi P."/>
            <person name="Gross S."/>
            <person name="Joshi V."/>
            <person name="Fowler G."/>
            <person name="Nazareth L."/>
            <person name="Reid J."/>
            <person name="Worley K."/>
            <person name="Petrosino J."/>
            <person name="Highlander S."/>
            <person name="Gibbs R."/>
        </authorList>
    </citation>
    <scope>NUCLEOTIDE SEQUENCE [LARGE SCALE GENOMIC DNA]</scope>
    <source>
        <strain evidence="1 2">2681</strain>
    </source>
</reference>
<comment type="caution">
    <text evidence="1">The sequence shown here is derived from an EMBL/GenBank/DDBJ whole genome shotgun (WGS) entry which is preliminary data.</text>
</comment>
<gene>
    <name evidence="1" type="ORF">HMPREF9372_2974</name>
</gene>
<dbReference type="EMBL" id="AFPZ01000096">
    <property type="protein sequence ID" value="EGQ22282.1"/>
    <property type="molecule type" value="Genomic_DNA"/>
</dbReference>
<sequence>MIYMAILSIWAFAAMGFDKKQAQKKKSVFQKGIFGYSHY</sequence>